<name>A0A3M7T202_BRAPC</name>
<reference evidence="2 3" key="1">
    <citation type="journal article" date="2018" name="Sci. Rep.">
        <title>Genomic signatures of local adaptation to the degree of environmental predictability in rotifers.</title>
        <authorList>
            <person name="Franch-Gras L."/>
            <person name="Hahn C."/>
            <person name="Garcia-Roger E.M."/>
            <person name="Carmona M.J."/>
            <person name="Serra M."/>
            <person name="Gomez A."/>
        </authorList>
    </citation>
    <scope>NUCLEOTIDE SEQUENCE [LARGE SCALE GENOMIC DNA]</scope>
    <source>
        <strain evidence="2">HYR1</strain>
    </source>
</reference>
<comment type="caution">
    <text evidence="2">The sequence shown here is derived from an EMBL/GenBank/DDBJ whole genome shotgun (WGS) entry which is preliminary data.</text>
</comment>
<evidence type="ECO:0000313" key="2">
    <source>
        <dbReference type="EMBL" id="RNA41870.1"/>
    </source>
</evidence>
<accession>A0A3M7T202</accession>
<keyword evidence="1" id="KW-0472">Membrane</keyword>
<feature type="non-terminal residue" evidence="2">
    <location>
        <position position="62"/>
    </location>
</feature>
<organism evidence="2 3">
    <name type="scientific">Brachionus plicatilis</name>
    <name type="common">Marine rotifer</name>
    <name type="synonym">Brachionus muelleri</name>
    <dbReference type="NCBI Taxonomy" id="10195"/>
    <lineage>
        <taxon>Eukaryota</taxon>
        <taxon>Metazoa</taxon>
        <taxon>Spiralia</taxon>
        <taxon>Gnathifera</taxon>
        <taxon>Rotifera</taxon>
        <taxon>Eurotatoria</taxon>
        <taxon>Monogononta</taxon>
        <taxon>Pseudotrocha</taxon>
        <taxon>Ploima</taxon>
        <taxon>Brachionidae</taxon>
        <taxon>Brachionus</taxon>
    </lineage>
</organism>
<dbReference type="AlphaFoldDB" id="A0A3M7T202"/>
<gene>
    <name evidence="2" type="ORF">BpHYR1_031287</name>
</gene>
<dbReference type="EMBL" id="REGN01000441">
    <property type="protein sequence ID" value="RNA41870.1"/>
    <property type="molecule type" value="Genomic_DNA"/>
</dbReference>
<evidence type="ECO:0000313" key="3">
    <source>
        <dbReference type="Proteomes" id="UP000276133"/>
    </source>
</evidence>
<dbReference type="Proteomes" id="UP000276133">
    <property type="component" value="Unassembled WGS sequence"/>
</dbReference>
<keyword evidence="1" id="KW-1133">Transmembrane helix</keyword>
<proteinExistence type="predicted"/>
<keyword evidence="3" id="KW-1185">Reference proteome</keyword>
<evidence type="ECO:0000256" key="1">
    <source>
        <dbReference type="SAM" id="Phobius"/>
    </source>
</evidence>
<sequence>MNDQQRKITKNVLFRIRKLNMISFFLSIIIINFLCKKLNLKELILIGFDHEHSRQDRDQNVQ</sequence>
<keyword evidence="1" id="KW-0812">Transmembrane</keyword>
<feature type="transmembrane region" description="Helical" evidence="1">
    <location>
        <begin position="12"/>
        <end position="34"/>
    </location>
</feature>
<protein>
    <submittedName>
        <fullName evidence="2">Uncharacterized protein</fullName>
    </submittedName>
</protein>